<evidence type="ECO:0000313" key="2">
    <source>
        <dbReference type="Proteomes" id="UP000033961"/>
    </source>
</evidence>
<accession>A0A2P1QPU4</accession>
<dbReference type="AlphaFoldDB" id="A0A2P1QPU4"/>
<organism evidence="1 2">
    <name type="scientific">Leptospira santarosai</name>
    <dbReference type="NCBI Taxonomy" id="28183"/>
    <lineage>
        <taxon>Bacteria</taxon>
        <taxon>Pseudomonadati</taxon>
        <taxon>Spirochaetota</taxon>
        <taxon>Spirochaetia</taxon>
        <taxon>Leptospirales</taxon>
        <taxon>Leptospiraceae</taxon>
        <taxon>Leptospira</taxon>
    </lineage>
</organism>
<evidence type="ECO:0000313" key="1">
    <source>
        <dbReference type="EMBL" id="AVQ10916.1"/>
    </source>
</evidence>
<reference evidence="1 2" key="1">
    <citation type="journal article" date="2015" name="Genome Announc.">
        <title>Draft Genome Sequences of Leptospira santarosai Strains U160, U164, and U233, Isolated from Asymptomatic Cattle.</title>
        <authorList>
            <person name="Kremer F.S."/>
            <person name="Eslabao M.R."/>
            <person name="Provisor M."/>
            <person name="Woloski R.D."/>
            <person name="Ramires O.V."/>
            <person name="Moreno L.Z."/>
            <person name="Moreno A.M."/>
            <person name="Hamond C."/>
            <person name="Lilenbaum W."/>
            <person name="Dellagostin O.A."/>
        </authorList>
    </citation>
    <scope>NUCLEOTIDE SEQUENCE [LARGE SCALE GENOMIC DNA]</scope>
    <source>
        <strain evidence="1 2">U160</strain>
    </source>
</reference>
<gene>
    <name evidence="1" type="ORF">XB16_0572</name>
</gene>
<protein>
    <submittedName>
        <fullName evidence="1">Uncharacterized protein</fullName>
    </submittedName>
</protein>
<name>A0A2P1QPU4_9LEPT</name>
<dbReference type="EMBL" id="CP027843">
    <property type="protein sequence ID" value="AVQ10916.1"/>
    <property type="molecule type" value="Genomic_DNA"/>
</dbReference>
<sequence length="46" mass="5301">MNFLFQAYALNINDLISKYDPKVTKGTFRIVTGTHWKIRQSKNAGN</sequence>
<dbReference type="Proteomes" id="UP000033961">
    <property type="component" value="Chromosome I"/>
</dbReference>
<proteinExistence type="predicted"/>